<evidence type="ECO:0000256" key="2">
    <source>
        <dbReference type="ARBA" id="ARBA00022490"/>
    </source>
</evidence>
<comment type="function">
    <text evidence="5">Involved in targeting and insertion of nascent membrane proteins into the cytoplasmic membrane. Binds directly to 7S RNA and mediates binding of the 54 kDa subunit of the SRP.</text>
</comment>
<dbReference type="PANTHER" id="PTHR17453">
    <property type="entry name" value="SIGNAL RECOGNITION PARTICLE 19 KD PROTEIN"/>
    <property type="match status" value="1"/>
</dbReference>
<dbReference type="Pfam" id="PF01922">
    <property type="entry name" value="SRP19"/>
    <property type="match status" value="1"/>
</dbReference>
<dbReference type="InterPro" id="IPR002778">
    <property type="entry name" value="Signal_recog_particle_SRP19"/>
</dbReference>
<accession>H1KYK0</accession>
<comment type="caution">
    <text evidence="6">The sequence shown here is derived from an EMBL/GenBank/DDBJ whole genome shotgun (WGS) entry which is preliminary data.</text>
</comment>
<proteinExistence type="inferred from homology"/>
<evidence type="ECO:0000256" key="4">
    <source>
        <dbReference type="ARBA" id="ARBA00023274"/>
    </source>
</evidence>
<dbReference type="HAMAP" id="MF_00305">
    <property type="entry name" value="SRP19"/>
    <property type="match status" value="1"/>
</dbReference>
<evidence type="ECO:0000256" key="1">
    <source>
        <dbReference type="ARBA" id="ARBA00004496"/>
    </source>
</evidence>
<keyword evidence="5" id="KW-0694">RNA-binding</keyword>
<evidence type="ECO:0000313" key="6">
    <source>
        <dbReference type="EMBL" id="EHP87040.1"/>
    </source>
</evidence>
<dbReference type="RefSeq" id="WP_007044312.1">
    <property type="nucleotide sequence ID" value="NZ_AGJL01000018.1"/>
</dbReference>
<dbReference type="GO" id="GO:0048500">
    <property type="term" value="C:signal recognition particle"/>
    <property type="evidence" value="ECO:0007669"/>
    <property type="project" value="UniProtKB-UniRule"/>
</dbReference>
<comment type="subcellular location">
    <subcellularLocation>
        <location evidence="1 5">Cytoplasm</location>
    </subcellularLocation>
</comment>
<dbReference type="OrthoDB" id="56356at2157"/>
<keyword evidence="7" id="KW-1185">Reference proteome</keyword>
<dbReference type="InterPro" id="IPR022938">
    <property type="entry name" value="SRP19_arc-type"/>
</dbReference>
<evidence type="ECO:0000256" key="5">
    <source>
        <dbReference type="HAMAP-Rule" id="MF_00305"/>
    </source>
</evidence>
<organism evidence="6 7">
    <name type="scientific">Methanotorris formicicus Mc-S-70</name>
    <dbReference type="NCBI Taxonomy" id="647171"/>
    <lineage>
        <taxon>Archaea</taxon>
        <taxon>Methanobacteriati</taxon>
        <taxon>Methanobacteriota</taxon>
        <taxon>Methanomada group</taxon>
        <taxon>Methanococci</taxon>
        <taxon>Methanococcales</taxon>
        <taxon>Methanocaldococcaceae</taxon>
        <taxon>Methanotorris</taxon>
    </lineage>
</organism>
<comment type="similarity">
    <text evidence="5">Belongs to the SRP19 family.</text>
</comment>
<name>H1KYK0_9EURY</name>
<comment type="subunit">
    <text evidence="5">Part of the signal recognition particle protein translocation system, which is composed of SRP and FtsY. Archaeal SRP consists of a 7S RNA molecule of 300 nucleotides and two protein subunits: SRP54 and SRP19.</text>
</comment>
<dbReference type="PANTHER" id="PTHR17453:SF0">
    <property type="entry name" value="SIGNAL RECOGNITION PARTICLE 19 KDA PROTEIN"/>
    <property type="match status" value="1"/>
</dbReference>
<reference evidence="6 7" key="1">
    <citation type="submission" date="2011-09" db="EMBL/GenBank/DDBJ databases">
        <title>The draft genome of Methanotorris formicicus Mc-S-70.</title>
        <authorList>
            <consortium name="US DOE Joint Genome Institute (JGI-PGF)"/>
            <person name="Lucas S."/>
            <person name="Han J."/>
            <person name="Lapidus A."/>
            <person name="Cheng J.-F."/>
            <person name="Goodwin L."/>
            <person name="Pitluck S."/>
            <person name="Peters L."/>
            <person name="Land M.L."/>
            <person name="Hauser L."/>
            <person name="Sieprawska-Lupa M."/>
            <person name="Takai K."/>
            <person name="Miyazaki J."/>
            <person name="Whitman W."/>
            <person name="Woyke T.J."/>
        </authorList>
    </citation>
    <scope>NUCLEOTIDE SEQUENCE [LARGE SCALE GENOMIC DNA]</scope>
    <source>
        <strain evidence="6 7">Mc-S-70</strain>
    </source>
</reference>
<sequence length="85" mass="10125">MIIWPNYIDKNKSRKEGRKVPKDIAIENPKLKDIEMALKKMGYNAKVYRDKCHPKEHWKVCGYIEVDVETSKLQFLKKLCEVMKN</sequence>
<dbReference type="SUPFAM" id="SSF69695">
    <property type="entry name" value="SRP19"/>
    <property type="match status" value="1"/>
</dbReference>
<evidence type="ECO:0000256" key="3">
    <source>
        <dbReference type="ARBA" id="ARBA00023135"/>
    </source>
</evidence>
<evidence type="ECO:0000313" key="7">
    <source>
        <dbReference type="Proteomes" id="UP000003706"/>
    </source>
</evidence>
<dbReference type="InterPro" id="IPR036521">
    <property type="entry name" value="SRP19-like_sf"/>
</dbReference>
<dbReference type="AlphaFoldDB" id="H1KYK0"/>
<dbReference type="GO" id="GO:0008312">
    <property type="term" value="F:7S RNA binding"/>
    <property type="evidence" value="ECO:0007669"/>
    <property type="project" value="UniProtKB-UniRule"/>
</dbReference>
<dbReference type="Proteomes" id="UP000003706">
    <property type="component" value="Unassembled WGS sequence"/>
</dbReference>
<keyword evidence="2 5" id="KW-0963">Cytoplasm</keyword>
<gene>
    <name evidence="5" type="primary">srp19</name>
    <name evidence="6" type="ORF">MetfoDRAFT_0873</name>
</gene>
<protein>
    <recommendedName>
        <fullName evidence="5">Signal recognition particle 19 kDa protein</fullName>
        <shortName evidence="5">SRP19</shortName>
    </recommendedName>
</protein>
<dbReference type="EMBL" id="AGJL01000018">
    <property type="protein sequence ID" value="EHP87040.1"/>
    <property type="molecule type" value="Genomic_DNA"/>
</dbReference>
<dbReference type="GO" id="GO:0006617">
    <property type="term" value="P:SRP-dependent cotranslational protein targeting to membrane, signal sequence recognition"/>
    <property type="evidence" value="ECO:0007669"/>
    <property type="project" value="TreeGrafter"/>
</dbReference>
<keyword evidence="4 5" id="KW-0687">Ribonucleoprotein</keyword>
<keyword evidence="3 5" id="KW-0733">Signal recognition particle</keyword>
<dbReference type="STRING" id="647171.MetfoDRAFT_0873"/>
<dbReference type="Gene3D" id="3.30.56.30">
    <property type="entry name" value="Signal recognition particle, SRP19-like subunit"/>
    <property type="match status" value="1"/>
</dbReference>